<dbReference type="InterPro" id="IPR036397">
    <property type="entry name" value="RNaseH_sf"/>
</dbReference>
<gene>
    <name evidence="1" type="ORF">LAZ67_12003471</name>
</gene>
<keyword evidence="2" id="KW-1185">Reference proteome</keyword>
<dbReference type="Proteomes" id="UP001235939">
    <property type="component" value="Chromosome 12"/>
</dbReference>
<evidence type="ECO:0000313" key="1">
    <source>
        <dbReference type="EMBL" id="UYV75315.1"/>
    </source>
</evidence>
<organism evidence="1 2">
    <name type="scientific">Cordylochernes scorpioides</name>
    <dbReference type="NCBI Taxonomy" id="51811"/>
    <lineage>
        <taxon>Eukaryota</taxon>
        <taxon>Metazoa</taxon>
        <taxon>Ecdysozoa</taxon>
        <taxon>Arthropoda</taxon>
        <taxon>Chelicerata</taxon>
        <taxon>Arachnida</taxon>
        <taxon>Pseudoscorpiones</taxon>
        <taxon>Cheliferoidea</taxon>
        <taxon>Chernetidae</taxon>
        <taxon>Cordylochernes</taxon>
    </lineage>
</organism>
<reference evidence="1 2" key="1">
    <citation type="submission" date="2022-01" db="EMBL/GenBank/DDBJ databases">
        <title>A chromosomal length assembly of Cordylochernes scorpioides.</title>
        <authorList>
            <person name="Zeh D."/>
            <person name="Zeh J."/>
        </authorList>
    </citation>
    <scope>NUCLEOTIDE SEQUENCE [LARGE SCALE GENOMIC DNA]</scope>
    <source>
        <strain evidence="1">IN4F17</strain>
        <tissue evidence="1">Whole Body</tissue>
    </source>
</reference>
<sequence length="243" mass="28578">MPYHNRGHLMVCTIKSWSNKQEKARMFKSKLKCLLITLFDVKGLVHYEFVPECQTINQHYYLDVLRRLREPVRQKKTRKWHQKNWLLPHDNARPHTAVTVQLYLAKHGIALLPQPPYSPDLPPNDFFLYLKIKRVLKGPRFDSIPEIKENSKNILKSLKDEDFQRSFDIWKKRLNKIQKGRPMSDVGPEGIYTADIRRPANMDHRSARLLVLMLGTIQAMAASIEDDTNDQAIRVLQAKYHEK</sequence>
<dbReference type="Pfam" id="PF01359">
    <property type="entry name" value="Transposase_1"/>
    <property type="match status" value="1"/>
</dbReference>
<dbReference type="EMBL" id="CP092874">
    <property type="protein sequence ID" value="UYV75315.1"/>
    <property type="molecule type" value="Genomic_DNA"/>
</dbReference>
<dbReference type="PANTHER" id="PTHR46060">
    <property type="entry name" value="MARINER MOS1 TRANSPOSASE-LIKE PROTEIN"/>
    <property type="match status" value="1"/>
</dbReference>
<proteinExistence type="predicted"/>
<dbReference type="InterPro" id="IPR001888">
    <property type="entry name" value="Transposase_1"/>
</dbReference>
<dbReference type="PANTHER" id="PTHR46060:SF1">
    <property type="entry name" value="MARINER MOS1 TRANSPOSASE-LIKE PROTEIN"/>
    <property type="match status" value="1"/>
</dbReference>
<name>A0ABY6L7A3_9ARAC</name>
<evidence type="ECO:0008006" key="3">
    <source>
        <dbReference type="Google" id="ProtNLM"/>
    </source>
</evidence>
<accession>A0ABY6L7A3</accession>
<evidence type="ECO:0000313" key="2">
    <source>
        <dbReference type="Proteomes" id="UP001235939"/>
    </source>
</evidence>
<dbReference type="Gene3D" id="3.30.420.10">
    <property type="entry name" value="Ribonuclease H-like superfamily/Ribonuclease H"/>
    <property type="match status" value="1"/>
</dbReference>
<dbReference type="InterPro" id="IPR052709">
    <property type="entry name" value="Transposase-MT_Hybrid"/>
</dbReference>
<protein>
    <recommendedName>
        <fullName evidence="3">Transposase</fullName>
    </recommendedName>
</protein>